<dbReference type="CDD" id="cd00433">
    <property type="entry name" value="Peptidase_M17"/>
    <property type="match status" value="1"/>
</dbReference>
<organism evidence="9 10">
    <name type="scientific">Psychromonas aquatilis</name>
    <dbReference type="NCBI Taxonomy" id="2005072"/>
    <lineage>
        <taxon>Bacteria</taxon>
        <taxon>Pseudomonadati</taxon>
        <taxon>Pseudomonadota</taxon>
        <taxon>Gammaproteobacteria</taxon>
        <taxon>Alteromonadales</taxon>
        <taxon>Psychromonadaceae</taxon>
        <taxon>Psychromonas</taxon>
    </lineage>
</organism>
<gene>
    <name evidence="9" type="primary">pepB</name>
    <name evidence="9" type="ORF">V6256_06285</name>
</gene>
<evidence type="ECO:0000256" key="7">
    <source>
        <dbReference type="ARBA" id="ARBA00023211"/>
    </source>
</evidence>
<dbReference type="Pfam" id="PF12404">
    <property type="entry name" value="DUF3663"/>
    <property type="match status" value="1"/>
</dbReference>
<feature type="domain" description="Cytosol aminopeptidase" evidence="8">
    <location>
        <begin position="278"/>
        <end position="285"/>
    </location>
</feature>
<sequence>MSQAFLVNLSDQKANPVWGENALLSFDQQQATIHINYQNDVLSQVQSAARKLDGMSLPSIQLAGEQWNSELCWAFSQGFYNAKSGAKVLFPELDQEAMEALEAKKHISEWVRNTINLGPDALAPTVLSEKACALLTEVCPDSSMLTQQEITGEALIEQGFTGIYTVGKGSVNAPCMLQIDYNPTGDADAAIDFALVGKGITFDSGGYSLKPSASMAAMKSDMGGAATVTGALALAIANGLQKRVKLYLCCAENMISDKAFKLGDVITYKNGVTVEVLNTDAEGRLVLADGLIAAQEDGAKQIIDAATLTGAAKVAVGRDYNCVLSMDDEFAESALASAKETNEKLWRLPLESFHLQQIGSSFADIANIHSGGESMAGASTAAAFLAKFVKQPESNWLHFDLSGSYSLTANGLWSAGGKGHGIETISDLLLK</sequence>
<dbReference type="PROSITE" id="PS00631">
    <property type="entry name" value="CYTOSOL_AP"/>
    <property type="match status" value="1"/>
</dbReference>
<evidence type="ECO:0000256" key="1">
    <source>
        <dbReference type="ARBA" id="ARBA00009528"/>
    </source>
</evidence>
<comment type="caution">
    <text evidence="9">The sequence shown here is derived from an EMBL/GenBank/DDBJ whole genome shotgun (WGS) entry which is preliminary data.</text>
</comment>
<dbReference type="SUPFAM" id="SSF53187">
    <property type="entry name" value="Zn-dependent exopeptidases"/>
    <property type="match status" value="1"/>
</dbReference>
<dbReference type="EMBL" id="JBAKAZ010000017">
    <property type="protein sequence ID" value="MEL0629212.1"/>
    <property type="molecule type" value="Genomic_DNA"/>
</dbReference>
<dbReference type="Gene3D" id="3.40.630.10">
    <property type="entry name" value="Zn peptidases"/>
    <property type="match status" value="1"/>
</dbReference>
<evidence type="ECO:0000256" key="5">
    <source>
        <dbReference type="ARBA" id="ARBA00022723"/>
    </source>
</evidence>
<keyword evidence="6 9" id="KW-0378">Hydrolase</keyword>
<dbReference type="InterPro" id="IPR008330">
    <property type="entry name" value="Pept_M17_PepB"/>
</dbReference>
<reference evidence="9 10" key="1">
    <citation type="submission" date="2024-02" db="EMBL/GenBank/DDBJ databases">
        <title>Bacteria isolated from the canopy kelp, Nereocystis luetkeana.</title>
        <authorList>
            <person name="Pfister C.A."/>
            <person name="Younker I.T."/>
            <person name="Light S.H."/>
        </authorList>
    </citation>
    <scope>NUCLEOTIDE SEQUENCE [LARGE SCALE GENOMIC DNA]</scope>
    <source>
        <strain evidence="9 10">TI.1.05</strain>
    </source>
</reference>
<evidence type="ECO:0000256" key="3">
    <source>
        <dbReference type="ARBA" id="ARBA00022490"/>
    </source>
</evidence>
<dbReference type="GO" id="GO:0004177">
    <property type="term" value="F:aminopeptidase activity"/>
    <property type="evidence" value="ECO:0007669"/>
    <property type="project" value="UniProtKB-KW"/>
</dbReference>
<evidence type="ECO:0000256" key="6">
    <source>
        <dbReference type="ARBA" id="ARBA00022801"/>
    </source>
</evidence>
<keyword evidence="7" id="KW-0464">Manganese</keyword>
<keyword evidence="10" id="KW-1185">Reference proteome</keyword>
<accession>A0ABU9GPJ2</accession>
<dbReference type="InterPro" id="IPR000819">
    <property type="entry name" value="Peptidase_M17_C"/>
</dbReference>
<keyword evidence="5" id="KW-0479">Metal-binding</keyword>
<evidence type="ECO:0000259" key="8">
    <source>
        <dbReference type="PROSITE" id="PS00631"/>
    </source>
</evidence>
<dbReference type="Pfam" id="PF00883">
    <property type="entry name" value="Peptidase_M17"/>
    <property type="match status" value="1"/>
</dbReference>
<comment type="similarity">
    <text evidence="1">Belongs to the peptidase M17 family.</text>
</comment>
<keyword evidence="3" id="KW-0963">Cytoplasm</keyword>
<proteinExistence type="inferred from homology"/>
<dbReference type="EC" id="3.4.11.23" evidence="9"/>
<dbReference type="PRINTS" id="PR00481">
    <property type="entry name" value="LAMNOPPTDASE"/>
</dbReference>
<evidence type="ECO:0000256" key="2">
    <source>
        <dbReference type="ARBA" id="ARBA00022438"/>
    </source>
</evidence>
<dbReference type="PANTHER" id="PTHR11963:SF20">
    <property type="entry name" value="PEPTIDASE B"/>
    <property type="match status" value="1"/>
</dbReference>
<keyword evidence="4" id="KW-0645">Protease</keyword>
<name>A0ABU9GPJ2_9GAMM</name>
<dbReference type="PANTHER" id="PTHR11963">
    <property type="entry name" value="LEUCINE AMINOPEPTIDASE-RELATED"/>
    <property type="match status" value="1"/>
</dbReference>
<dbReference type="PIRSF" id="PIRSF036388">
    <property type="entry name" value="Ctsl_amnpptdse_B"/>
    <property type="match status" value="1"/>
</dbReference>
<dbReference type="RefSeq" id="WP_341597225.1">
    <property type="nucleotide sequence ID" value="NZ_JBAKAZ010000017.1"/>
</dbReference>
<keyword evidence="2 9" id="KW-0031">Aminopeptidase</keyword>
<evidence type="ECO:0000313" key="9">
    <source>
        <dbReference type="EMBL" id="MEL0629212.1"/>
    </source>
</evidence>
<dbReference type="Proteomes" id="UP001369082">
    <property type="component" value="Unassembled WGS sequence"/>
</dbReference>
<evidence type="ECO:0000256" key="4">
    <source>
        <dbReference type="ARBA" id="ARBA00022670"/>
    </source>
</evidence>
<dbReference type="InterPro" id="IPR011356">
    <property type="entry name" value="Leucine_aapep/pepB"/>
</dbReference>
<dbReference type="NCBIfam" id="NF003450">
    <property type="entry name" value="PRK05015.1"/>
    <property type="match status" value="1"/>
</dbReference>
<dbReference type="InterPro" id="IPR047620">
    <property type="entry name" value="M17_PepB-like_N"/>
</dbReference>
<protein>
    <submittedName>
        <fullName evidence="9">Aminopeptidase PepB</fullName>
        <ecNumber evidence="9">3.4.11.23</ecNumber>
    </submittedName>
</protein>
<evidence type="ECO:0000313" key="10">
    <source>
        <dbReference type="Proteomes" id="UP001369082"/>
    </source>
</evidence>